<feature type="transmembrane region" description="Helical" evidence="6">
    <location>
        <begin position="18"/>
        <end position="34"/>
    </location>
</feature>
<dbReference type="PANTHER" id="PTHR30485:SF2">
    <property type="entry name" value="BLL0597 PROTEIN"/>
    <property type="match status" value="1"/>
</dbReference>
<proteinExistence type="predicted"/>
<dbReference type="GO" id="GO:0020037">
    <property type="term" value="F:heme binding"/>
    <property type="evidence" value="ECO:0007669"/>
    <property type="project" value="TreeGrafter"/>
</dbReference>
<reference evidence="8 9" key="1">
    <citation type="submission" date="2020-08" db="EMBL/GenBank/DDBJ databases">
        <title>Genomic Encyclopedia of Type Strains, Phase IV (KMG-IV): sequencing the most valuable type-strain genomes for metagenomic binning, comparative biology and taxonomic classification.</title>
        <authorList>
            <person name="Goeker M."/>
        </authorList>
    </citation>
    <scope>NUCLEOTIDE SEQUENCE [LARGE SCALE GENOMIC DNA]</scope>
    <source>
        <strain evidence="8 9">DSM 17507</strain>
    </source>
</reference>
<evidence type="ECO:0000256" key="4">
    <source>
        <dbReference type="ARBA" id="ARBA00022989"/>
    </source>
</evidence>
<feature type="transmembrane region" description="Helical" evidence="6">
    <location>
        <begin position="46"/>
        <end position="62"/>
    </location>
</feature>
<dbReference type="SUPFAM" id="SSF81342">
    <property type="entry name" value="Transmembrane di-heme cytochromes"/>
    <property type="match status" value="1"/>
</dbReference>
<evidence type="ECO:0000256" key="6">
    <source>
        <dbReference type="SAM" id="Phobius"/>
    </source>
</evidence>
<evidence type="ECO:0000313" key="8">
    <source>
        <dbReference type="EMBL" id="MBB4614139.1"/>
    </source>
</evidence>
<evidence type="ECO:0000256" key="2">
    <source>
        <dbReference type="ARBA" id="ARBA00022475"/>
    </source>
</evidence>
<evidence type="ECO:0000259" key="7">
    <source>
        <dbReference type="Pfam" id="PF01292"/>
    </source>
</evidence>
<dbReference type="Proteomes" id="UP000538566">
    <property type="component" value="Unassembled WGS sequence"/>
</dbReference>
<feature type="transmembrane region" description="Helical" evidence="6">
    <location>
        <begin position="201"/>
        <end position="218"/>
    </location>
</feature>
<keyword evidence="3 6" id="KW-0812">Transmembrane</keyword>
<dbReference type="GO" id="GO:0009055">
    <property type="term" value="F:electron transfer activity"/>
    <property type="evidence" value="ECO:0007669"/>
    <property type="project" value="InterPro"/>
</dbReference>
<evidence type="ECO:0000313" key="9">
    <source>
        <dbReference type="Proteomes" id="UP000538566"/>
    </source>
</evidence>
<keyword evidence="9" id="KW-1185">Reference proteome</keyword>
<dbReference type="GO" id="GO:0005886">
    <property type="term" value="C:plasma membrane"/>
    <property type="evidence" value="ECO:0007669"/>
    <property type="project" value="UniProtKB-SubCell"/>
</dbReference>
<dbReference type="InterPro" id="IPR016174">
    <property type="entry name" value="Di-haem_cyt_TM"/>
</dbReference>
<gene>
    <name evidence="8" type="ORF">GGR37_002425</name>
</gene>
<feature type="transmembrane region" description="Helical" evidence="6">
    <location>
        <begin position="149"/>
        <end position="170"/>
    </location>
</feature>
<dbReference type="GO" id="GO:0022904">
    <property type="term" value="P:respiratory electron transport chain"/>
    <property type="evidence" value="ECO:0007669"/>
    <property type="project" value="InterPro"/>
</dbReference>
<dbReference type="Gene3D" id="1.20.950.20">
    <property type="entry name" value="Transmembrane di-heme cytochromes, Chain C"/>
    <property type="match status" value="1"/>
</dbReference>
<dbReference type="AlphaFoldDB" id="A0A7W7ABU5"/>
<feature type="domain" description="Cytochrome b561 bacterial/Ni-hydrogenase" evidence="7">
    <location>
        <begin position="11"/>
        <end position="183"/>
    </location>
</feature>
<comment type="subcellular location">
    <subcellularLocation>
        <location evidence="1">Cell membrane</location>
        <topology evidence="1">Multi-pass membrane protein</topology>
    </subcellularLocation>
</comment>
<keyword evidence="4 6" id="KW-1133">Transmembrane helix</keyword>
<dbReference type="RefSeq" id="WP_258536967.1">
    <property type="nucleotide sequence ID" value="NZ_JACHOA010000004.1"/>
</dbReference>
<evidence type="ECO:0000256" key="3">
    <source>
        <dbReference type="ARBA" id="ARBA00022692"/>
    </source>
</evidence>
<organism evidence="8 9">
    <name type="scientific">Novosphingobium taihuense</name>
    <dbReference type="NCBI Taxonomy" id="260085"/>
    <lineage>
        <taxon>Bacteria</taxon>
        <taxon>Pseudomonadati</taxon>
        <taxon>Pseudomonadota</taxon>
        <taxon>Alphaproteobacteria</taxon>
        <taxon>Sphingomonadales</taxon>
        <taxon>Sphingomonadaceae</taxon>
        <taxon>Novosphingobium</taxon>
    </lineage>
</organism>
<dbReference type="EMBL" id="JACHOA010000004">
    <property type="protein sequence ID" value="MBB4614139.1"/>
    <property type="molecule type" value="Genomic_DNA"/>
</dbReference>
<dbReference type="Pfam" id="PF01292">
    <property type="entry name" value="Ni_hydr_CYTB"/>
    <property type="match status" value="1"/>
</dbReference>
<protein>
    <submittedName>
        <fullName evidence="8">Cytochrome b</fullName>
    </submittedName>
</protein>
<keyword evidence="2" id="KW-1003">Cell membrane</keyword>
<feature type="transmembrane region" description="Helical" evidence="6">
    <location>
        <begin position="98"/>
        <end position="121"/>
    </location>
</feature>
<dbReference type="PANTHER" id="PTHR30485">
    <property type="entry name" value="NI/FE-HYDROGENASE 1 B-TYPE CYTOCHROME SUBUNIT"/>
    <property type="match status" value="1"/>
</dbReference>
<name>A0A7W7ABU5_9SPHN</name>
<sequence>MTEVATGKVRVWDVPVRLFHWSLLGLFCFSWWSGENHEMDWHRQSGLLVLTLLLFRLFWGLVGSRTARFAQFLKGPREVIAYVRKAGDEHATDGHNPLGGWSVAALLLVLLTLVGAGLFAVDVDGLESGPLADYISFDAGRQASEIHEIAFKLALGLVGLHVCAIGYYQFLVGRDLVSPMITGKRELAPGESVDGVRWSPLRALIGLAVIAALVWAVSKGFRV</sequence>
<evidence type="ECO:0000256" key="5">
    <source>
        <dbReference type="ARBA" id="ARBA00023136"/>
    </source>
</evidence>
<dbReference type="InterPro" id="IPR051542">
    <property type="entry name" value="Hydrogenase_cytochrome"/>
</dbReference>
<keyword evidence="5 6" id="KW-0472">Membrane</keyword>
<accession>A0A7W7ABU5</accession>
<evidence type="ECO:0000256" key="1">
    <source>
        <dbReference type="ARBA" id="ARBA00004651"/>
    </source>
</evidence>
<comment type="caution">
    <text evidence="8">The sequence shown here is derived from an EMBL/GenBank/DDBJ whole genome shotgun (WGS) entry which is preliminary data.</text>
</comment>
<dbReference type="InterPro" id="IPR011577">
    <property type="entry name" value="Cyt_b561_bac/Ni-Hgenase"/>
</dbReference>